<organism evidence="1">
    <name type="scientific">Salmonella enterica</name>
    <name type="common">Salmonella choleraesuis</name>
    <dbReference type="NCBI Taxonomy" id="28901"/>
    <lineage>
        <taxon>Bacteria</taxon>
        <taxon>Pseudomonadati</taxon>
        <taxon>Pseudomonadota</taxon>
        <taxon>Gammaproteobacteria</taxon>
        <taxon>Enterobacterales</taxon>
        <taxon>Enterobacteriaceae</taxon>
        <taxon>Salmonella</taxon>
    </lineage>
</organism>
<dbReference type="AlphaFoldDB" id="A0A7U7L6T1"/>
<proteinExistence type="predicted"/>
<reference evidence="1" key="1">
    <citation type="submission" date="2018-08" db="EMBL/GenBank/DDBJ databases">
        <authorList>
            <consortium name="GenomeTrakr network: Whole genome sequencing for foodborne pathogen traceback"/>
        </authorList>
    </citation>
    <scope>NUCLEOTIDE SEQUENCE [LARGE SCALE GENOMIC DNA]</scope>
    <source>
        <strain evidence="1">FLUFL-367</strain>
    </source>
</reference>
<comment type="caution">
    <text evidence="1">The sequence shown here is derived from an EMBL/GenBank/DDBJ whole genome shotgun (WGS) entry which is preliminary data.</text>
</comment>
<accession>A0A7U7L6T1</accession>
<dbReference type="Proteomes" id="UP000839834">
    <property type="component" value="Unassembled WGS sequence"/>
</dbReference>
<name>A0A7U7L6T1_SALER</name>
<dbReference type="EMBL" id="AAACVH010000041">
    <property type="protein sequence ID" value="EAA8667328.1"/>
    <property type="molecule type" value="Genomic_DNA"/>
</dbReference>
<evidence type="ECO:0000313" key="1">
    <source>
        <dbReference type="EMBL" id="EAA8667328.1"/>
    </source>
</evidence>
<sequence>MNSELFNSMFISNENTWRRLAAVMATDDDLGCLLRIHLMTENMLEAWCCASSNNPCFFNGFGANLTMSYIAKLKLASNFGLNSFSYNELKEINKIRNAHSHQIDNYTISDLEIATLMKLIRKGGQNGLVDSPGCGVWVDEKMILLNDETITNRQKLVSILGMIIFRVSSQANGIYSPITL</sequence>
<protein>
    <submittedName>
        <fullName evidence="1">Uncharacterized protein</fullName>
    </submittedName>
</protein>
<gene>
    <name evidence="1" type="ORF">NL99_20630</name>
</gene>